<dbReference type="Proteomes" id="UP000644010">
    <property type="component" value="Unassembled WGS sequence"/>
</dbReference>
<evidence type="ECO:0000313" key="3">
    <source>
        <dbReference type="Proteomes" id="UP000644010"/>
    </source>
</evidence>
<dbReference type="RefSeq" id="WP_186959973.1">
    <property type="nucleotide sequence ID" value="NZ_JACOOI010000015.1"/>
</dbReference>
<evidence type="ECO:0008006" key="4">
    <source>
        <dbReference type="Google" id="ProtNLM"/>
    </source>
</evidence>
<keyword evidence="1" id="KW-0732">Signal</keyword>
<organism evidence="2 3">
    <name type="scientific">Parabacteroides segnis</name>
    <dbReference type="NCBI Taxonomy" id="2763058"/>
    <lineage>
        <taxon>Bacteria</taxon>
        <taxon>Pseudomonadati</taxon>
        <taxon>Bacteroidota</taxon>
        <taxon>Bacteroidia</taxon>
        <taxon>Bacteroidales</taxon>
        <taxon>Tannerellaceae</taxon>
        <taxon>Parabacteroides</taxon>
    </lineage>
</organism>
<keyword evidence="3" id="KW-1185">Reference proteome</keyword>
<name>A0ABR7E2N3_9BACT</name>
<feature type="signal peptide" evidence="1">
    <location>
        <begin position="1"/>
        <end position="16"/>
    </location>
</feature>
<protein>
    <recommendedName>
        <fullName evidence="4">DUF4136 domain-containing protein</fullName>
    </recommendedName>
</protein>
<feature type="chain" id="PRO_5045753888" description="DUF4136 domain-containing protein" evidence="1">
    <location>
        <begin position="17"/>
        <end position="195"/>
    </location>
</feature>
<gene>
    <name evidence="2" type="ORF">H8S77_14190</name>
</gene>
<dbReference type="PROSITE" id="PS51257">
    <property type="entry name" value="PROKAR_LIPOPROTEIN"/>
    <property type="match status" value="1"/>
</dbReference>
<proteinExistence type="predicted"/>
<dbReference type="EMBL" id="JACOOI010000015">
    <property type="protein sequence ID" value="MBC5644030.1"/>
    <property type="molecule type" value="Genomic_DNA"/>
</dbReference>
<evidence type="ECO:0000313" key="2">
    <source>
        <dbReference type="EMBL" id="MBC5644030.1"/>
    </source>
</evidence>
<evidence type="ECO:0000256" key="1">
    <source>
        <dbReference type="SAM" id="SignalP"/>
    </source>
</evidence>
<accession>A0ABR7E2N3</accession>
<reference evidence="2 3" key="1">
    <citation type="submission" date="2020-08" db="EMBL/GenBank/DDBJ databases">
        <title>Genome public.</title>
        <authorList>
            <person name="Liu C."/>
            <person name="Sun Q."/>
        </authorList>
    </citation>
    <scope>NUCLEOTIDE SEQUENCE [LARGE SCALE GENOMIC DNA]</scope>
    <source>
        <strain evidence="2 3">BX2</strain>
    </source>
</reference>
<comment type="caution">
    <text evidence="2">The sequence shown here is derived from an EMBL/GenBank/DDBJ whole genome shotgun (WGS) entry which is preliminary data.</text>
</comment>
<sequence>MKKTFLLLSLITIAFASCNEKKTTQDDIIRQKAEELITKNMNDPDSYEFVSLEIVDSTTYKDNITHKRELYSKFMASEYESIASKKDVPIESSLSEIKKDSLIIAGIDSIEQSIRNKVNDAISYTYILKCRGNNKMGTKILVSYYIQTRTDEDRIINITEDINKIYPHPCDFPGFKDLIEKYNPKYPIANRYANY</sequence>